<reference evidence="4 5" key="3">
    <citation type="journal article" date="2008" name="FEMS Microbiol. Ecol.">
        <title>Identification and characterization of genes underlying chitinolysis in Collimonas fungivorans Ter331.</title>
        <authorList>
            <person name="Fritsche K."/>
            <person name="de Boer W."/>
            <person name="Gerards S."/>
            <person name="van den Berg M."/>
            <person name="van Veen J.A."/>
            <person name="Leveau J.H."/>
        </authorList>
    </citation>
    <scope>NUCLEOTIDE SEQUENCE [LARGE SCALE GENOMIC DNA]</scope>
    <source>
        <strain evidence="4 5">Ter331</strain>
    </source>
</reference>
<dbReference type="Pfam" id="PF05163">
    <property type="entry name" value="DinB"/>
    <property type="match status" value="1"/>
</dbReference>
<dbReference type="KEGG" id="cfu:CFU_4258"/>
<evidence type="ECO:0000256" key="1">
    <source>
        <dbReference type="ARBA" id="ARBA00008635"/>
    </source>
</evidence>
<dbReference type="RefSeq" id="WP_014008231.1">
    <property type="nucleotide sequence ID" value="NC_015856.1"/>
</dbReference>
<dbReference type="HOGENOM" id="CLU_101283_1_1_4"/>
<evidence type="ECO:0000313" key="5">
    <source>
        <dbReference type="Proteomes" id="UP000008392"/>
    </source>
</evidence>
<reference evidence="5" key="6">
    <citation type="submission" date="2011-05" db="EMBL/GenBank/DDBJ databases">
        <title>Complete sequence of Collimonas fungivorans Ter331.</title>
        <authorList>
            <person name="Leveau J.H."/>
        </authorList>
    </citation>
    <scope>NUCLEOTIDE SEQUENCE [LARGE SCALE GENOMIC DNA]</scope>
    <source>
        <strain evidence="5">Ter331</strain>
    </source>
</reference>
<dbReference type="STRING" id="1005048.CFU_4258"/>
<feature type="binding site" evidence="3">
    <location>
        <position position="137"/>
    </location>
    <ligand>
        <name>a divalent metal cation</name>
        <dbReference type="ChEBI" id="CHEBI:60240"/>
    </ligand>
</feature>
<dbReference type="EMBL" id="CP002745">
    <property type="protein sequence ID" value="AEK64079.1"/>
    <property type="molecule type" value="Genomic_DNA"/>
</dbReference>
<dbReference type="AlphaFoldDB" id="G0AEE9"/>
<dbReference type="Gene3D" id="1.20.120.450">
    <property type="entry name" value="dinb family like domain"/>
    <property type="match status" value="1"/>
</dbReference>
<gene>
    <name evidence="4" type="primary">dinB</name>
    <name evidence="4" type="ordered locus">CFU_4258</name>
</gene>
<proteinExistence type="inferred from homology"/>
<feature type="binding site" evidence="3">
    <location>
        <position position="49"/>
    </location>
    <ligand>
        <name>a divalent metal cation</name>
        <dbReference type="ChEBI" id="CHEBI:60240"/>
    </ligand>
</feature>
<feature type="binding site" evidence="3">
    <location>
        <position position="133"/>
    </location>
    <ligand>
        <name>a divalent metal cation</name>
        <dbReference type="ChEBI" id="CHEBI:60240"/>
    </ligand>
</feature>
<dbReference type="Proteomes" id="UP000008392">
    <property type="component" value="Chromosome"/>
</dbReference>
<dbReference type="PANTHER" id="PTHR37302:SF3">
    <property type="entry name" value="DAMAGE-INDUCIBLE PROTEIN DINB"/>
    <property type="match status" value="1"/>
</dbReference>
<organism evidence="4 5">
    <name type="scientific">Collimonas fungivorans (strain Ter331)</name>
    <dbReference type="NCBI Taxonomy" id="1005048"/>
    <lineage>
        <taxon>Bacteria</taxon>
        <taxon>Pseudomonadati</taxon>
        <taxon>Pseudomonadota</taxon>
        <taxon>Betaproteobacteria</taxon>
        <taxon>Burkholderiales</taxon>
        <taxon>Oxalobacteraceae</taxon>
        <taxon>Collimonas</taxon>
    </lineage>
</organism>
<sequence>MMQQYFVTLARYHVWATDQLLAHIEAISEAEYRQDRGLYFGSVHGTLNHMLVGERHWYARLADGVSLKMALDIELESGRDALAAALREAVGRWEKWLTDHPPQNFDRDLHYNRASGAPAVAPFAPTLGHVFNHGTHHRGQLTAALTGMGRACPELDLIYWTVAMRQAEMNK</sequence>
<reference evidence="4 5" key="1">
    <citation type="journal article" date="2004" name="Environ. Microbiol.">
        <title>Phylogeny-function analysis of (meta)genomic libraries: screening for expression of ribosomal RNA genes by large-insert library fluorescent in situ hybridization (LIL-FISH).</title>
        <authorList>
            <person name="Leveau J.H."/>
            <person name="Gerards S."/>
            <person name="de Boer W."/>
            <person name="van Veen J.A."/>
        </authorList>
    </citation>
    <scope>NUCLEOTIDE SEQUENCE [LARGE SCALE GENOMIC DNA]</scope>
    <source>
        <strain evidence="4 5">Ter331</strain>
    </source>
</reference>
<accession>G0AEE9</accession>
<dbReference type="SUPFAM" id="SSF109854">
    <property type="entry name" value="DinB/YfiT-like putative metalloenzymes"/>
    <property type="match status" value="1"/>
</dbReference>
<evidence type="ECO:0000256" key="3">
    <source>
        <dbReference type="PIRSR" id="PIRSR607837-1"/>
    </source>
</evidence>
<reference evidence="4 5" key="2">
    <citation type="journal article" date="2006" name="J. Microbiol. Methods">
        <title>Genomic flank-sequencing of plasposon insertion sites for rapid identification of functional genes.</title>
        <authorList>
            <person name="Leveau J.H."/>
            <person name="Gerards S."/>
            <person name="Fritsche K."/>
            <person name="Zondag G."/>
            <person name="van Veen J.A."/>
        </authorList>
    </citation>
    <scope>NUCLEOTIDE SEQUENCE [LARGE SCALE GENOMIC DNA]</scope>
    <source>
        <strain evidence="4 5">Ter331</strain>
    </source>
</reference>
<dbReference type="PANTHER" id="PTHR37302">
    <property type="entry name" value="SLR1116 PROTEIN"/>
    <property type="match status" value="1"/>
</dbReference>
<keyword evidence="5" id="KW-1185">Reference proteome</keyword>
<dbReference type="InterPro" id="IPR007837">
    <property type="entry name" value="DinB"/>
</dbReference>
<dbReference type="eggNOG" id="COG2318">
    <property type="taxonomic scope" value="Bacteria"/>
</dbReference>
<protein>
    <submittedName>
        <fullName evidence="4">DinB family protein</fullName>
    </submittedName>
</protein>
<comment type="similarity">
    <text evidence="1">Belongs to the DinB family.</text>
</comment>
<dbReference type="InterPro" id="IPR034660">
    <property type="entry name" value="DinB/YfiT-like"/>
</dbReference>
<evidence type="ECO:0000313" key="4">
    <source>
        <dbReference type="EMBL" id="AEK64079.1"/>
    </source>
</evidence>
<evidence type="ECO:0000256" key="2">
    <source>
        <dbReference type="ARBA" id="ARBA00022723"/>
    </source>
</evidence>
<dbReference type="GO" id="GO:0046872">
    <property type="term" value="F:metal ion binding"/>
    <property type="evidence" value="ECO:0007669"/>
    <property type="project" value="UniProtKB-KW"/>
</dbReference>
<keyword evidence="2 3" id="KW-0479">Metal-binding</keyword>
<reference evidence="4 5" key="5">
    <citation type="journal article" date="2011" name="ISME J.">
        <title>Dual transcriptional profiling of a bacterial/fungal confrontation: Collimonas fungivorans versus Aspergillus niger.</title>
        <authorList>
            <person name="Mela F."/>
            <person name="Fritsche K."/>
            <person name="de Boer W."/>
            <person name="van Veen J.A."/>
            <person name="de Graaff L.H."/>
            <person name="van den Berg M."/>
            <person name="Leveau J.H."/>
        </authorList>
    </citation>
    <scope>NUCLEOTIDE SEQUENCE [LARGE SCALE GENOMIC DNA]</scope>
    <source>
        <strain evidence="4 5">Ter331</strain>
    </source>
</reference>
<name>G0AEE9_COLFT</name>
<reference evidence="4 5" key="4">
    <citation type="journal article" date="2010" name="Environ. Microbiol.">
        <title>The bacterial genus Collimonas: mycophagy, weathering and other adaptive solutions to life in oligotrophic soil environments.</title>
        <authorList>
            <person name="Leveau J.H."/>
            <person name="Uroz S."/>
            <person name="de Boer W."/>
        </authorList>
    </citation>
    <scope>NUCLEOTIDE SEQUENCE [LARGE SCALE GENOMIC DNA]</scope>
    <source>
        <strain evidence="4 5">Ter331</strain>
    </source>
</reference>